<sequence>MNFDDLKGKVTDAVKDVISDEAKSDSVLDKVEDAAKKVTGGKFDEQIDAARDAVDDKIGE</sequence>
<name>A0A923IWG3_9ACTO</name>
<gene>
    <name evidence="1" type="ORF">HD592_000667</name>
</gene>
<dbReference type="Proteomes" id="UP000617426">
    <property type="component" value="Unassembled WGS sequence"/>
</dbReference>
<evidence type="ECO:0000313" key="1">
    <source>
        <dbReference type="EMBL" id="MBB6334102.1"/>
    </source>
</evidence>
<evidence type="ECO:0000313" key="2">
    <source>
        <dbReference type="Proteomes" id="UP000617426"/>
    </source>
</evidence>
<proteinExistence type="predicted"/>
<reference evidence="1" key="1">
    <citation type="submission" date="2020-08" db="EMBL/GenBank/DDBJ databases">
        <title>Sequencing the genomes of 1000 actinobacteria strains.</title>
        <authorList>
            <person name="Klenk H.-P."/>
        </authorList>
    </citation>
    <scope>NUCLEOTIDE SEQUENCE</scope>
    <source>
        <strain evidence="1">DSM 10695</strain>
    </source>
</reference>
<accession>A0A923IWG3</accession>
<evidence type="ECO:0008006" key="3">
    <source>
        <dbReference type="Google" id="ProtNLM"/>
    </source>
</evidence>
<keyword evidence="2" id="KW-1185">Reference proteome</keyword>
<dbReference type="RefSeq" id="WP_184451865.1">
    <property type="nucleotide sequence ID" value="NZ_JACHMK010000001.1"/>
</dbReference>
<protein>
    <recommendedName>
        <fullName evidence="3">Antitoxin</fullName>
    </recommendedName>
</protein>
<comment type="caution">
    <text evidence="1">The sequence shown here is derived from an EMBL/GenBank/DDBJ whole genome shotgun (WGS) entry which is preliminary data.</text>
</comment>
<dbReference type="InterPro" id="IPR028037">
    <property type="entry name" value="Antitoxin_Rv0909/MT0933"/>
</dbReference>
<dbReference type="AlphaFoldDB" id="A0A923IWG3"/>
<dbReference type="Pfam" id="PF14013">
    <property type="entry name" value="MT0933_antitox"/>
    <property type="match status" value="1"/>
</dbReference>
<organism evidence="1 2">
    <name type="scientific">Schaalia hyovaginalis</name>
    <dbReference type="NCBI Taxonomy" id="29316"/>
    <lineage>
        <taxon>Bacteria</taxon>
        <taxon>Bacillati</taxon>
        <taxon>Actinomycetota</taxon>
        <taxon>Actinomycetes</taxon>
        <taxon>Actinomycetales</taxon>
        <taxon>Actinomycetaceae</taxon>
        <taxon>Schaalia</taxon>
    </lineage>
</organism>
<dbReference type="EMBL" id="JACHMK010000001">
    <property type="protein sequence ID" value="MBB6334102.1"/>
    <property type="molecule type" value="Genomic_DNA"/>
</dbReference>